<dbReference type="Proteomes" id="UP000799539">
    <property type="component" value="Unassembled WGS sequence"/>
</dbReference>
<name>A0A6A6FKT2_9PEZI</name>
<gene>
    <name evidence="1" type="ORF">CERZMDRAFT_83403</name>
</gene>
<dbReference type="EMBL" id="ML992669">
    <property type="protein sequence ID" value="KAF2213990.1"/>
    <property type="molecule type" value="Genomic_DNA"/>
</dbReference>
<dbReference type="OrthoDB" id="3630271at2759"/>
<keyword evidence="2" id="KW-1185">Reference proteome</keyword>
<organism evidence="1 2">
    <name type="scientific">Cercospora zeae-maydis SCOH1-5</name>
    <dbReference type="NCBI Taxonomy" id="717836"/>
    <lineage>
        <taxon>Eukaryota</taxon>
        <taxon>Fungi</taxon>
        <taxon>Dikarya</taxon>
        <taxon>Ascomycota</taxon>
        <taxon>Pezizomycotina</taxon>
        <taxon>Dothideomycetes</taxon>
        <taxon>Dothideomycetidae</taxon>
        <taxon>Mycosphaerellales</taxon>
        <taxon>Mycosphaerellaceae</taxon>
        <taxon>Cercospora</taxon>
    </lineage>
</organism>
<proteinExistence type="predicted"/>
<protein>
    <submittedName>
        <fullName evidence="1">Uncharacterized protein</fullName>
    </submittedName>
</protein>
<evidence type="ECO:0000313" key="1">
    <source>
        <dbReference type="EMBL" id="KAF2213990.1"/>
    </source>
</evidence>
<dbReference type="AlphaFoldDB" id="A0A6A6FKT2"/>
<reference evidence="1" key="1">
    <citation type="journal article" date="2020" name="Stud. Mycol.">
        <title>101 Dothideomycetes genomes: a test case for predicting lifestyles and emergence of pathogens.</title>
        <authorList>
            <person name="Haridas S."/>
            <person name="Albert R."/>
            <person name="Binder M."/>
            <person name="Bloem J."/>
            <person name="Labutti K."/>
            <person name="Salamov A."/>
            <person name="Andreopoulos B."/>
            <person name="Baker S."/>
            <person name="Barry K."/>
            <person name="Bills G."/>
            <person name="Bluhm B."/>
            <person name="Cannon C."/>
            <person name="Castanera R."/>
            <person name="Culley D."/>
            <person name="Daum C."/>
            <person name="Ezra D."/>
            <person name="Gonzalez J."/>
            <person name="Henrissat B."/>
            <person name="Kuo A."/>
            <person name="Liang C."/>
            <person name="Lipzen A."/>
            <person name="Lutzoni F."/>
            <person name="Magnuson J."/>
            <person name="Mondo S."/>
            <person name="Nolan M."/>
            <person name="Ohm R."/>
            <person name="Pangilinan J."/>
            <person name="Park H.-J."/>
            <person name="Ramirez L."/>
            <person name="Alfaro M."/>
            <person name="Sun H."/>
            <person name="Tritt A."/>
            <person name="Yoshinaga Y."/>
            <person name="Zwiers L.-H."/>
            <person name="Turgeon B."/>
            <person name="Goodwin S."/>
            <person name="Spatafora J."/>
            <person name="Crous P."/>
            <person name="Grigoriev I."/>
        </authorList>
    </citation>
    <scope>NUCLEOTIDE SEQUENCE</scope>
    <source>
        <strain evidence="1">SCOH1-5</strain>
    </source>
</reference>
<sequence length="451" mass="50059">MGLRQRAVAFTRIHTAQDSFRRRLASTETKYLDLGLEYHALPLELRKIGERPQVDCAAAFTIDNAMPSNDCIGYVEDLEQLYIATAHHLQKADPEAAERTLCAGLELLEALNDQLVAIEICVNKLHRTFSDMLDEEVDFDQGGEYCLALRPEIGGEKYELLRNWTMSLPEVRRWLRIGKVRSDEEAIRLIASAGCQVSSACGDDDLSLQSTPSKNNLRTCATSHSATSRVYQAQDQDSDMGGSMASYRDLCFEPPCPSKAQLESVIQSFSDIVADLAKCYKELGEGYHELPLHVRCHAMVPETTQEYCSDAFVCSDTRELPDMIQLVNMLKETFARARAAILCEEYSLAISRLNIATYLINEAEGRVLKLSYAMGCYEALDEELSDMVGAEAYSTLCRQAAVLGDVGGPRACPKVVWRQSLPQSLQDLEVGTHDCDSGYNSSRSSVVLESA</sequence>
<accession>A0A6A6FKT2</accession>
<evidence type="ECO:0000313" key="2">
    <source>
        <dbReference type="Proteomes" id="UP000799539"/>
    </source>
</evidence>